<organism evidence="1 2">
    <name type="scientific">Bifidobacterium asteroides</name>
    <dbReference type="NCBI Taxonomy" id="1684"/>
    <lineage>
        <taxon>Bacteria</taxon>
        <taxon>Bacillati</taxon>
        <taxon>Actinomycetota</taxon>
        <taxon>Actinomycetes</taxon>
        <taxon>Bifidobacteriales</taxon>
        <taxon>Bifidobacteriaceae</taxon>
        <taxon>Bifidobacterium</taxon>
    </lineage>
</organism>
<accession>A0A318M6P1</accession>
<proteinExistence type="predicted"/>
<evidence type="ECO:0000313" key="2">
    <source>
        <dbReference type="Proteomes" id="UP000247744"/>
    </source>
</evidence>
<protein>
    <submittedName>
        <fullName evidence="1">Uncharacterized protein</fullName>
    </submittedName>
</protein>
<evidence type="ECO:0000313" key="1">
    <source>
        <dbReference type="EMBL" id="PXY81564.1"/>
    </source>
</evidence>
<dbReference type="AlphaFoldDB" id="A0A318M6P1"/>
<comment type="caution">
    <text evidence="1">The sequence shown here is derived from an EMBL/GenBank/DDBJ whole genome shotgun (WGS) entry which is preliminary data.</text>
</comment>
<gene>
    <name evidence="1" type="ORF">DKK75_07490</name>
</gene>
<name>A0A318M6P1_9BIFI</name>
<dbReference type="EMBL" id="QGLL01000009">
    <property type="protein sequence ID" value="PXY81564.1"/>
    <property type="molecule type" value="Genomic_DNA"/>
</dbReference>
<reference evidence="1 2" key="1">
    <citation type="submission" date="2018-05" db="EMBL/GenBank/DDBJ databases">
        <title>Reference genomes for bee gut microbiota database.</title>
        <authorList>
            <person name="Ellegaard K.M."/>
        </authorList>
    </citation>
    <scope>NUCLEOTIDE SEQUENCE [LARGE SCALE GENOMIC DNA]</scope>
    <source>
        <strain evidence="1 2">ESL0200</strain>
    </source>
</reference>
<sequence>MRLFLFHHQPARPGAPQMLSGRTTLLLEIIRLIREAAKNDVRWILISTSMMITHDMTDLLFDTTDIETSMGQ</sequence>
<dbReference type="Proteomes" id="UP000247744">
    <property type="component" value="Unassembled WGS sequence"/>
</dbReference>